<dbReference type="Proteomes" id="UP000288227">
    <property type="component" value="Unassembled WGS sequence"/>
</dbReference>
<name>A0A401U4V2_9BACT</name>
<keyword evidence="1" id="KW-0472">Membrane</keyword>
<proteinExistence type="predicted"/>
<evidence type="ECO:0000313" key="4">
    <source>
        <dbReference type="Proteomes" id="UP000288227"/>
    </source>
</evidence>
<feature type="domain" description="Phage shock protein PspC N-terminal" evidence="2">
    <location>
        <begin position="17"/>
        <end position="61"/>
    </location>
</feature>
<dbReference type="Pfam" id="PF04024">
    <property type="entry name" value="PspC"/>
    <property type="match status" value="1"/>
</dbReference>
<organism evidence="3 4">
    <name type="scientific">Chryseotalea sanaruensis</name>
    <dbReference type="NCBI Taxonomy" id="2482724"/>
    <lineage>
        <taxon>Bacteria</taxon>
        <taxon>Pseudomonadati</taxon>
        <taxon>Bacteroidota</taxon>
        <taxon>Cytophagia</taxon>
        <taxon>Cytophagales</taxon>
        <taxon>Chryseotaleaceae</taxon>
        <taxon>Chryseotalea</taxon>
    </lineage>
</organism>
<gene>
    <name evidence="3" type="ORF">SanaruYs_01460</name>
</gene>
<keyword evidence="1" id="KW-0812">Transmembrane</keyword>
<evidence type="ECO:0000259" key="2">
    <source>
        <dbReference type="Pfam" id="PF04024"/>
    </source>
</evidence>
<evidence type="ECO:0000313" key="3">
    <source>
        <dbReference type="EMBL" id="GCC49931.1"/>
    </source>
</evidence>
<sequence length="75" mass="9028">MKSLVNQIQFLWENYAFGVCHRLGEKLGVATWSIRLFFIYASFITYGSPIFVYLALAFIMNLRRYQRKRAHIWDF</sequence>
<dbReference type="RefSeq" id="WP_246011804.1">
    <property type="nucleotide sequence ID" value="NZ_BHXQ01000001.1"/>
</dbReference>
<dbReference type="EMBL" id="BHXQ01000001">
    <property type="protein sequence ID" value="GCC49931.1"/>
    <property type="molecule type" value="Genomic_DNA"/>
</dbReference>
<reference evidence="3 4" key="1">
    <citation type="submission" date="2018-11" db="EMBL/GenBank/DDBJ databases">
        <title>Chryseotalea sanarue gen. nov., sp., nov., a member of the family Cytophagaceae, isolated from a brackish lake in Hamamatsu Japan.</title>
        <authorList>
            <person name="Maejima Y."/>
            <person name="Iino T."/>
            <person name="Muraguchi Y."/>
            <person name="Fukuda K."/>
            <person name="Ohkuma M."/>
            <person name="Moriuchi R."/>
            <person name="Dohra H."/>
            <person name="Kimbara K."/>
            <person name="Shintani M."/>
        </authorList>
    </citation>
    <scope>NUCLEOTIDE SEQUENCE [LARGE SCALE GENOMIC DNA]</scope>
    <source>
        <strain evidence="3 4">Ys</strain>
    </source>
</reference>
<dbReference type="AlphaFoldDB" id="A0A401U4V2"/>
<accession>A0A401U4V2</accession>
<comment type="caution">
    <text evidence="3">The sequence shown here is derived from an EMBL/GenBank/DDBJ whole genome shotgun (WGS) entry which is preliminary data.</text>
</comment>
<evidence type="ECO:0000256" key="1">
    <source>
        <dbReference type="SAM" id="Phobius"/>
    </source>
</evidence>
<dbReference type="InterPro" id="IPR007168">
    <property type="entry name" value="Phageshock_PspC_N"/>
</dbReference>
<feature type="transmembrane region" description="Helical" evidence="1">
    <location>
        <begin position="37"/>
        <end position="59"/>
    </location>
</feature>
<protein>
    <submittedName>
        <fullName evidence="3">PspC domain-containing protein</fullName>
    </submittedName>
</protein>
<keyword evidence="1" id="KW-1133">Transmembrane helix</keyword>
<keyword evidence="4" id="KW-1185">Reference proteome</keyword>